<comment type="caution">
    <text evidence="4">The sequence shown here is derived from an EMBL/GenBank/DDBJ whole genome shotgun (WGS) entry which is preliminary data.</text>
</comment>
<dbReference type="CDD" id="cd06661">
    <property type="entry name" value="GGCT_like"/>
    <property type="match status" value="1"/>
</dbReference>
<dbReference type="InterPro" id="IPR009288">
    <property type="entry name" value="AIG2-like_dom"/>
</dbReference>
<evidence type="ECO:0000259" key="3">
    <source>
        <dbReference type="Pfam" id="PF06094"/>
    </source>
</evidence>
<reference evidence="4 5" key="1">
    <citation type="submission" date="2020-02" db="EMBL/GenBank/DDBJ databases">
        <authorList>
            <person name="Kim H.M."/>
            <person name="Jeon C.O."/>
        </authorList>
    </citation>
    <scope>NUCLEOTIDE SEQUENCE [LARGE SCALE GENOMIC DNA]</scope>
    <source>
        <strain evidence="4 5">PeD5</strain>
    </source>
</reference>
<dbReference type="Pfam" id="PF06094">
    <property type="entry name" value="GGACT"/>
    <property type="match status" value="1"/>
</dbReference>
<dbReference type="Proteomes" id="UP000475385">
    <property type="component" value="Unassembled WGS sequence"/>
</dbReference>
<dbReference type="PANTHER" id="PTHR31544:SF2">
    <property type="entry name" value="AIG2-LIKE PROTEIN D"/>
    <property type="match status" value="1"/>
</dbReference>
<gene>
    <name evidence="4" type="ORF">G3576_05660</name>
</gene>
<dbReference type="Gene3D" id="3.10.490.10">
    <property type="entry name" value="Gamma-glutamyl cyclotransferase-like"/>
    <property type="match status" value="1"/>
</dbReference>
<dbReference type="AlphaFoldDB" id="A0A6M1LGU0"/>
<evidence type="ECO:0000313" key="5">
    <source>
        <dbReference type="Proteomes" id="UP000475385"/>
    </source>
</evidence>
<dbReference type="InterPro" id="IPR045038">
    <property type="entry name" value="AIG2-like"/>
</dbReference>
<evidence type="ECO:0000256" key="2">
    <source>
        <dbReference type="ARBA" id="ARBA00030602"/>
    </source>
</evidence>
<keyword evidence="5" id="KW-1185">Reference proteome</keyword>
<dbReference type="PANTHER" id="PTHR31544">
    <property type="entry name" value="AIG2-LIKE PROTEIN D"/>
    <property type="match status" value="1"/>
</dbReference>
<name>A0A6M1LGU0_9PROT</name>
<dbReference type="SUPFAM" id="SSF110857">
    <property type="entry name" value="Gamma-glutamyl cyclotransferase-like"/>
    <property type="match status" value="1"/>
</dbReference>
<sequence>MRATDAGPVPVFLYGTLLDPAILAARAGRRGLRGVPATLPGWKRVALRRQPYPTLIRARRQSVRGLVVTLFGAPLRRLRAYEGAAYRLRPVRPLGPRGRVAALAWIAAPALAAAGRDWQTFPGW</sequence>
<dbReference type="GO" id="GO:0016740">
    <property type="term" value="F:transferase activity"/>
    <property type="evidence" value="ECO:0007669"/>
    <property type="project" value="UniProtKB-KW"/>
</dbReference>
<accession>A0A6M1LGU0</accession>
<dbReference type="InterPro" id="IPR013024">
    <property type="entry name" value="GGCT-like"/>
</dbReference>
<evidence type="ECO:0000256" key="1">
    <source>
        <dbReference type="ARBA" id="ARBA00022679"/>
    </source>
</evidence>
<dbReference type="InterPro" id="IPR036568">
    <property type="entry name" value="GGCT-like_sf"/>
</dbReference>
<feature type="domain" description="Gamma-glutamylcyclotransferase AIG2-like" evidence="3">
    <location>
        <begin position="11"/>
        <end position="109"/>
    </location>
</feature>
<reference evidence="4 5" key="2">
    <citation type="submission" date="2020-03" db="EMBL/GenBank/DDBJ databases">
        <title>Roseomonas stagni sp. nov., isolated from pond water in Japan.</title>
        <authorList>
            <person name="Furuhata K."/>
            <person name="Miyamoto H."/>
            <person name="Goto K."/>
        </authorList>
    </citation>
    <scope>NUCLEOTIDE SEQUENCE [LARGE SCALE GENOMIC DNA]</scope>
    <source>
        <strain evidence="4 5">PeD5</strain>
    </source>
</reference>
<organism evidence="4 5">
    <name type="scientific">Falsiroseomonas algicola</name>
    <dbReference type="NCBI Taxonomy" id="2716930"/>
    <lineage>
        <taxon>Bacteria</taxon>
        <taxon>Pseudomonadati</taxon>
        <taxon>Pseudomonadota</taxon>
        <taxon>Alphaproteobacteria</taxon>
        <taxon>Acetobacterales</taxon>
        <taxon>Roseomonadaceae</taxon>
        <taxon>Falsiroseomonas</taxon>
    </lineage>
</organism>
<keyword evidence="1" id="KW-0808">Transferase</keyword>
<dbReference type="RefSeq" id="WP_164693387.1">
    <property type="nucleotide sequence ID" value="NZ_JAAIKB010000002.1"/>
</dbReference>
<protein>
    <recommendedName>
        <fullName evidence="2">Putative gamma-glutamylcyclotransferase</fullName>
    </recommendedName>
</protein>
<evidence type="ECO:0000313" key="4">
    <source>
        <dbReference type="EMBL" id="NGM19490.1"/>
    </source>
</evidence>
<dbReference type="EMBL" id="JAAIKB010000002">
    <property type="protein sequence ID" value="NGM19490.1"/>
    <property type="molecule type" value="Genomic_DNA"/>
</dbReference>
<proteinExistence type="predicted"/>